<comment type="caution">
    <text evidence="2">The sequence shown here is derived from an EMBL/GenBank/DDBJ whole genome shotgun (WGS) entry which is preliminary data.</text>
</comment>
<proteinExistence type="predicted"/>
<feature type="compositionally biased region" description="Basic residues" evidence="1">
    <location>
        <begin position="1"/>
        <end position="12"/>
    </location>
</feature>
<protein>
    <submittedName>
        <fullName evidence="2">Uncharacterized protein</fullName>
    </submittedName>
</protein>
<evidence type="ECO:0000256" key="1">
    <source>
        <dbReference type="SAM" id="MobiDB-lite"/>
    </source>
</evidence>
<organism evidence="2 3">
    <name type="scientific">Daphnia magna</name>
    <dbReference type="NCBI Taxonomy" id="35525"/>
    <lineage>
        <taxon>Eukaryota</taxon>
        <taxon>Metazoa</taxon>
        <taxon>Ecdysozoa</taxon>
        <taxon>Arthropoda</taxon>
        <taxon>Crustacea</taxon>
        <taxon>Branchiopoda</taxon>
        <taxon>Diplostraca</taxon>
        <taxon>Cladocera</taxon>
        <taxon>Anomopoda</taxon>
        <taxon>Daphniidae</taxon>
        <taxon>Daphnia</taxon>
    </lineage>
</organism>
<feature type="compositionally biased region" description="Low complexity" evidence="1">
    <location>
        <begin position="248"/>
        <end position="260"/>
    </location>
</feature>
<sequence length="341" mass="37664">MVKSKRSKRSRKSSSVPSSSSSSGTDSSSSFSDSSSSDFLDTKSNKFEFKKRTSGRLAKWIVRGIPEKHVKAAREAFKPSVEKLEKKYDALNLLTNPRLDETLYAALKSVKHSSASVTNIYPQEKVYRRQADLILDMAKPLLFLVNKSKFKKKPSDAMALKSLSLLWCHLFKDISTTRRLNILSQVHPNHVGLLSRSAETLLIGGDDLFGDVCIKELLAQVHTAALVSNSVAPSATSTPAKSNMSNRPSSLTGPSTSNSSQRNHDINRWTQLTQDPWVLTTISSGFKLEFITYPPFQRHAPPNATMDELQSYLCDEEVNSLIMKGAVVEAGEKMGYTVAAC</sequence>
<keyword evidence="3" id="KW-1185">Reference proteome</keyword>
<feature type="compositionally biased region" description="Polar residues" evidence="1">
    <location>
        <begin position="232"/>
        <end position="247"/>
    </location>
</feature>
<accession>A0ABR0B7E5</accession>
<evidence type="ECO:0000313" key="2">
    <source>
        <dbReference type="EMBL" id="KAK4037590.1"/>
    </source>
</evidence>
<reference evidence="2 3" key="1">
    <citation type="journal article" date="2023" name="Nucleic Acids Res.">
        <title>The hologenome of Daphnia magna reveals possible DNA methylation and microbiome-mediated evolution of the host genome.</title>
        <authorList>
            <person name="Chaturvedi A."/>
            <person name="Li X."/>
            <person name="Dhandapani V."/>
            <person name="Marshall H."/>
            <person name="Kissane S."/>
            <person name="Cuenca-Cambronero M."/>
            <person name="Asole G."/>
            <person name="Calvet F."/>
            <person name="Ruiz-Romero M."/>
            <person name="Marangio P."/>
            <person name="Guigo R."/>
            <person name="Rago D."/>
            <person name="Mirbahai L."/>
            <person name="Eastwood N."/>
            <person name="Colbourne J.K."/>
            <person name="Zhou J."/>
            <person name="Mallon E."/>
            <person name="Orsini L."/>
        </authorList>
    </citation>
    <scope>NUCLEOTIDE SEQUENCE [LARGE SCALE GENOMIC DNA]</scope>
    <source>
        <strain evidence="2">LRV0_1</strain>
    </source>
</reference>
<evidence type="ECO:0000313" key="3">
    <source>
        <dbReference type="Proteomes" id="UP001234178"/>
    </source>
</evidence>
<feature type="region of interest" description="Disordered" evidence="1">
    <location>
        <begin position="232"/>
        <end position="263"/>
    </location>
</feature>
<dbReference type="EMBL" id="JAOYFB010000040">
    <property type="protein sequence ID" value="KAK4037590.1"/>
    <property type="molecule type" value="Genomic_DNA"/>
</dbReference>
<feature type="region of interest" description="Disordered" evidence="1">
    <location>
        <begin position="1"/>
        <end position="41"/>
    </location>
</feature>
<feature type="compositionally biased region" description="Low complexity" evidence="1">
    <location>
        <begin position="13"/>
        <end position="38"/>
    </location>
</feature>
<name>A0ABR0B7E5_9CRUS</name>
<gene>
    <name evidence="2" type="ORF">OUZ56_029621</name>
</gene>
<dbReference type="Proteomes" id="UP001234178">
    <property type="component" value="Unassembled WGS sequence"/>
</dbReference>